<dbReference type="EMBL" id="POSP01000003">
    <property type="protein sequence ID" value="PND36801.1"/>
    <property type="molecule type" value="Genomic_DNA"/>
</dbReference>
<proteinExistence type="predicted"/>
<keyword evidence="2" id="KW-1185">Reference proteome</keyword>
<dbReference type="RefSeq" id="WP_102766722.1">
    <property type="nucleotide sequence ID" value="NZ_POSP01000003.1"/>
</dbReference>
<protein>
    <submittedName>
        <fullName evidence="1">Uncharacterized protein</fullName>
    </submittedName>
</protein>
<dbReference type="Proteomes" id="UP000235916">
    <property type="component" value="Unassembled WGS sequence"/>
</dbReference>
<sequence length="137" mass="14857">MSYQFSGFLVAMPLPRPVELPAGAVWREISLPFRGVGVLLPHTIGEILKADQIADFARDLGIANGAPWLFMQYDTWGGEIDFVFGMGATSAGAFGPVEESARGQVEAVYLDLMARLGVGADDALAFKPFERGYWGEQ</sequence>
<name>A0A2N8KTM4_9BURK</name>
<evidence type="ECO:0000313" key="2">
    <source>
        <dbReference type="Proteomes" id="UP000235916"/>
    </source>
</evidence>
<accession>A0A2N8KTM4</accession>
<comment type="caution">
    <text evidence="1">The sequence shown here is derived from an EMBL/GenBank/DDBJ whole genome shotgun (WGS) entry which is preliminary data.</text>
</comment>
<evidence type="ECO:0000313" key="1">
    <source>
        <dbReference type="EMBL" id="PND36801.1"/>
    </source>
</evidence>
<dbReference type="OrthoDB" id="6699420at2"/>
<reference evidence="1 2" key="1">
    <citation type="submission" date="2018-01" db="EMBL/GenBank/DDBJ databases">
        <title>Draft genome sequence of Paucibacter aquatile CR182 isolated from freshwater of the Nakdong River.</title>
        <authorList>
            <person name="Choi A."/>
            <person name="Chung E.J."/>
        </authorList>
    </citation>
    <scope>NUCLEOTIDE SEQUENCE [LARGE SCALE GENOMIC DNA]</scope>
    <source>
        <strain evidence="1 2">CR182</strain>
    </source>
</reference>
<organism evidence="1 2">
    <name type="scientific">Kinneretia aquatilis</name>
    <dbReference type="NCBI Taxonomy" id="2070761"/>
    <lineage>
        <taxon>Bacteria</taxon>
        <taxon>Pseudomonadati</taxon>
        <taxon>Pseudomonadota</taxon>
        <taxon>Betaproteobacteria</taxon>
        <taxon>Burkholderiales</taxon>
        <taxon>Sphaerotilaceae</taxon>
        <taxon>Roseateles</taxon>
    </lineage>
</organism>
<gene>
    <name evidence="1" type="ORF">C1O66_04115</name>
</gene>
<dbReference type="AlphaFoldDB" id="A0A2N8KTM4"/>